<dbReference type="Proteomes" id="UP000436822">
    <property type="component" value="Unassembled WGS sequence"/>
</dbReference>
<comment type="caution">
    <text evidence="1">The sequence shown here is derived from an EMBL/GenBank/DDBJ whole genome shotgun (WGS) entry which is preliminary data.</text>
</comment>
<evidence type="ECO:0008006" key="3">
    <source>
        <dbReference type="Google" id="ProtNLM"/>
    </source>
</evidence>
<keyword evidence="2" id="KW-1185">Reference proteome</keyword>
<accession>A0A6N6JEB4</accession>
<dbReference type="Pfam" id="PF11249">
    <property type="entry name" value="DUF3047"/>
    <property type="match status" value="1"/>
</dbReference>
<proteinExistence type="predicted"/>
<evidence type="ECO:0000313" key="2">
    <source>
        <dbReference type="Proteomes" id="UP000436822"/>
    </source>
</evidence>
<reference evidence="1 2" key="1">
    <citation type="submission" date="2019-12" db="EMBL/GenBank/DDBJ databases">
        <title>Litoreibacter badius sp. nov., a novel bacteriochlorophyll a-containing bacterium in the genus Litoreibacter.</title>
        <authorList>
            <person name="Kanamuro M."/>
            <person name="Takabe Y."/>
            <person name="Mori K."/>
            <person name="Takaichi S."/>
            <person name="Hanada S."/>
        </authorList>
    </citation>
    <scope>NUCLEOTIDE SEQUENCE [LARGE SCALE GENOMIC DNA]</scope>
    <source>
        <strain evidence="1 2">K6</strain>
    </source>
</reference>
<protein>
    <recommendedName>
        <fullName evidence="3">DUF3047 family protein</fullName>
    </recommendedName>
</protein>
<gene>
    <name evidence="1" type="ORF">KIN_07020</name>
</gene>
<evidence type="ECO:0000313" key="1">
    <source>
        <dbReference type="EMBL" id="GFE63628.1"/>
    </source>
</evidence>
<dbReference type="EMBL" id="BLJE01000001">
    <property type="protein sequence ID" value="GFE63628.1"/>
    <property type="molecule type" value="Genomic_DNA"/>
</dbReference>
<organism evidence="1 2">
    <name type="scientific">Litoreibacter roseus</name>
    <dbReference type="NCBI Taxonomy" id="2601869"/>
    <lineage>
        <taxon>Bacteria</taxon>
        <taxon>Pseudomonadati</taxon>
        <taxon>Pseudomonadota</taxon>
        <taxon>Alphaproteobacteria</taxon>
        <taxon>Rhodobacterales</taxon>
        <taxon>Roseobacteraceae</taxon>
        <taxon>Litoreibacter</taxon>
    </lineage>
</organism>
<sequence>MFSSNDYRFGQRSLGVVSDGSVSLAYTRLPMSVWQAQTAQWKWMVDRSVPPTDLAREGGDDRNLALYFVFLPEDVVDDFGPQAPVRKLLQSDDVRVLIYVWGGNASRGAFLESPYLGNRGRTIVRRAASPGSFDEAVDLKTDFRRAFGTDPGALVGLAVSADSDDTDTKIVGEISELRLQ</sequence>
<name>A0A6N6JEB4_9RHOB</name>
<dbReference type="InterPro" id="IPR021409">
    <property type="entry name" value="DUF3047"/>
</dbReference>
<dbReference type="AlphaFoldDB" id="A0A6N6JEB4"/>